<evidence type="ECO:0000256" key="6">
    <source>
        <dbReference type="ARBA" id="ARBA00022884"/>
    </source>
</evidence>
<evidence type="ECO:0000313" key="10">
    <source>
        <dbReference type="Proteomes" id="UP000442109"/>
    </source>
</evidence>
<keyword evidence="10" id="KW-1185">Reference proteome</keyword>
<dbReference type="GO" id="GO:0030677">
    <property type="term" value="C:ribonuclease P complex"/>
    <property type="evidence" value="ECO:0007669"/>
    <property type="project" value="TreeGrafter"/>
</dbReference>
<evidence type="ECO:0000256" key="7">
    <source>
        <dbReference type="HAMAP-Rule" id="MF_00227"/>
    </source>
</evidence>
<comment type="caution">
    <text evidence="9">The sequence shown here is derived from an EMBL/GenBank/DDBJ whole genome shotgun (WGS) entry which is preliminary data.</text>
</comment>
<keyword evidence="4 7" id="KW-0255">Endonuclease</keyword>
<dbReference type="OrthoDB" id="9796422at2"/>
<dbReference type="GO" id="GO:0000049">
    <property type="term" value="F:tRNA binding"/>
    <property type="evidence" value="ECO:0007669"/>
    <property type="project" value="UniProtKB-UniRule"/>
</dbReference>
<dbReference type="InterPro" id="IPR020568">
    <property type="entry name" value="Ribosomal_Su5_D2-typ_SF"/>
</dbReference>
<dbReference type="Gene3D" id="3.30.230.10">
    <property type="match status" value="1"/>
</dbReference>
<sequence>MTDYCYPKAKRLLKPAEFKPVFNQPLFKVHQTHFMAFAYDSDHLQARLGMAITKKKIPTAVARNTIKRIIREQFRHTHAQLPALDVVFILKRSTKALSNEQMRQEISDILSKVISKQRRATAADVKHKDK</sequence>
<protein>
    <recommendedName>
        <fullName evidence="7 8">Ribonuclease P protein component</fullName>
        <shortName evidence="7">RNase P protein</shortName>
        <shortName evidence="7">RNaseP protein</shortName>
        <ecNumber evidence="7 8">3.1.26.5</ecNumber>
    </recommendedName>
    <alternativeName>
        <fullName evidence="7">Protein C5</fullName>
    </alternativeName>
</protein>
<evidence type="ECO:0000256" key="2">
    <source>
        <dbReference type="ARBA" id="ARBA00022694"/>
    </source>
</evidence>
<dbReference type="PANTHER" id="PTHR33992">
    <property type="entry name" value="RIBONUCLEASE P PROTEIN COMPONENT"/>
    <property type="match status" value="1"/>
</dbReference>
<dbReference type="Proteomes" id="UP000442109">
    <property type="component" value="Unassembled WGS sequence"/>
</dbReference>
<reference evidence="9 10" key="1">
    <citation type="journal article" date="2019" name="PLoS ONE">
        <title>Pup mortality in New Zealand sea lions (Phocarctos hookeri) at Enderby Island, Auckland Islands, 2013-18.</title>
        <authorList>
            <person name="Michael S.A."/>
            <person name="Hayman D.T.S."/>
            <person name="Gray R."/>
            <person name="Zhang J."/>
            <person name="Rogers L."/>
            <person name="Roe W.D."/>
        </authorList>
    </citation>
    <scope>NUCLEOTIDE SEQUENCE [LARGE SCALE GENOMIC DNA]</scope>
    <source>
        <strain evidence="9 10">SM868</strain>
    </source>
</reference>
<dbReference type="HAMAP" id="MF_00227">
    <property type="entry name" value="RNase_P"/>
    <property type="match status" value="1"/>
</dbReference>
<keyword evidence="3 7" id="KW-0540">Nuclease</keyword>
<evidence type="ECO:0000256" key="1">
    <source>
        <dbReference type="ARBA" id="ARBA00002663"/>
    </source>
</evidence>
<dbReference type="AlphaFoldDB" id="A0A844M136"/>
<keyword evidence="2 7" id="KW-0819">tRNA processing</keyword>
<name>A0A844M136_9GAMM</name>
<comment type="function">
    <text evidence="1 7">RNaseP catalyzes the removal of the 5'-leader sequence from pre-tRNA to produce the mature 5'-terminus. It can also cleave other RNA substrates such as 4.5S RNA. The protein component plays an auxiliary but essential role in vivo by binding to the 5'-leader sequence and broadening the substrate specificity of the ribozyme.</text>
</comment>
<keyword evidence="6 7" id="KW-0694">RNA-binding</keyword>
<dbReference type="PANTHER" id="PTHR33992:SF1">
    <property type="entry name" value="RIBONUCLEASE P PROTEIN COMPONENT"/>
    <property type="match status" value="1"/>
</dbReference>
<dbReference type="InterPro" id="IPR014721">
    <property type="entry name" value="Ribsml_uS5_D2-typ_fold_subgr"/>
</dbReference>
<comment type="similarity">
    <text evidence="7">Belongs to the RnpA family.</text>
</comment>
<accession>A0A844M136</accession>
<proteinExistence type="inferred from homology"/>
<evidence type="ECO:0000256" key="8">
    <source>
        <dbReference type="NCBIfam" id="TIGR00188"/>
    </source>
</evidence>
<dbReference type="SUPFAM" id="SSF54211">
    <property type="entry name" value="Ribosomal protein S5 domain 2-like"/>
    <property type="match status" value="1"/>
</dbReference>
<dbReference type="RefSeq" id="WP_110817249.1">
    <property type="nucleotide sequence ID" value="NZ_WFKQ01000005.1"/>
</dbReference>
<comment type="catalytic activity">
    <reaction evidence="7">
        <text>Endonucleolytic cleavage of RNA, removing 5'-extranucleotides from tRNA precursor.</text>
        <dbReference type="EC" id="3.1.26.5"/>
    </reaction>
</comment>
<dbReference type="EC" id="3.1.26.5" evidence="7 8"/>
<dbReference type="EMBL" id="WFKQ01000005">
    <property type="protein sequence ID" value="MUG32504.1"/>
    <property type="molecule type" value="Genomic_DNA"/>
</dbReference>
<dbReference type="GO" id="GO:0001682">
    <property type="term" value="P:tRNA 5'-leader removal"/>
    <property type="evidence" value="ECO:0007669"/>
    <property type="project" value="UniProtKB-UniRule"/>
</dbReference>
<evidence type="ECO:0000256" key="5">
    <source>
        <dbReference type="ARBA" id="ARBA00022801"/>
    </source>
</evidence>
<dbReference type="GO" id="GO:0042781">
    <property type="term" value="F:3'-tRNA processing endoribonuclease activity"/>
    <property type="evidence" value="ECO:0007669"/>
    <property type="project" value="TreeGrafter"/>
</dbReference>
<organism evidence="9 10">
    <name type="scientific">Psychrobacter sanguinis</name>
    <dbReference type="NCBI Taxonomy" id="861445"/>
    <lineage>
        <taxon>Bacteria</taxon>
        <taxon>Pseudomonadati</taxon>
        <taxon>Pseudomonadota</taxon>
        <taxon>Gammaproteobacteria</taxon>
        <taxon>Moraxellales</taxon>
        <taxon>Moraxellaceae</taxon>
        <taxon>Psychrobacter</taxon>
    </lineage>
</organism>
<gene>
    <name evidence="7 9" type="primary">rnpA</name>
    <name evidence="9" type="ORF">GB996_06810</name>
</gene>
<dbReference type="PROSITE" id="PS00648">
    <property type="entry name" value="RIBONUCLEASE_P"/>
    <property type="match status" value="1"/>
</dbReference>
<comment type="subunit">
    <text evidence="7">Consists of a catalytic RNA component (M1 or rnpB) and a protein subunit.</text>
</comment>
<dbReference type="NCBIfam" id="TIGR00188">
    <property type="entry name" value="rnpA"/>
    <property type="match status" value="1"/>
</dbReference>
<evidence type="ECO:0000256" key="4">
    <source>
        <dbReference type="ARBA" id="ARBA00022759"/>
    </source>
</evidence>
<keyword evidence="5 7" id="KW-0378">Hydrolase</keyword>
<evidence type="ECO:0000313" key="9">
    <source>
        <dbReference type="EMBL" id="MUG32504.1"/>
    </source>
</evidence>
<evidence type="ECO:0000256" key="3">
    <source>
        <dbReference type="ARBA" id="ARBA00022722"/>
    </source>
</evidence>
<dbReference type="InterPro" id="IPR000100">
    <property type="entry name" value="RNase_P"/>
</dbReference>
<dbReference type="Pfam" id="PF00825">
    <property type="entry name" value="Ribonuclease_P"/>
    <property type="match status" value="1"/>
</dbReference>
<dbReference type="InterPro" id="IPR020539">
    <property type="entry name" value="RNase_P_CS"/>
</dbReference>
<dbReference type="GO" id="GO:0004526">
    <property type="term" value="F:ribonuclease P activity"/>
    <property type="evidence" value="ECO:0007669"/>
    <property type="project" value="UniProtKB-UniRule"/>
</dbReference>